<organism evidence="2 3">
    <name type="scientific">Digitaria exilis</name>
    <dbReference type="NCBI Taxonomy" id="1010633"/>
    <lineage>
        <taxon>Eukaryota</taxon>
        <taxon>Viridiplantae</taxon>
        <taxon>Streptophyta</taxon>
        <taxon>Embryophyta</taxon>
        <taxon>Tracheophyta</taxon>
        <taxon>Spermatophyta</taxon>
        <taxon>Magnoliopsida</taxon>
        <taxon>Liliopsida</taxon>
        <taxon>Poales</taxon>
        <taxon>Poaceae</taxon>
        <taxon>PACMAD clade</taxon>
        <taxon>Panicoideae</taxon>
        <taxon>Panicodae</taxon>
        <taxon>Paniceae</taxon>
        <taxon>Anthephorinae</taxon>
        <taxon>Digitaria</taxon>
    </lineage>
</organism>
<dbReference type="EMBL" id="JACEFO010001605">
    <property type="protein sequence ID" value="KAF8731981.1"/>
    <property type="molecule type" value="Genomic_DNA"/>
</dbReference>
<protein>
    <recommendedName>
        <fullName evidence="1">F-box domain-containing protein</fullName>
    </recommendedName>
</protein>
<comment type="caution">
    <text evidence="2">The sequence shown here is derived from an EMBL/GenBank/DDBJ whole genome shotgun (WGS) entry which is preliminary data.</text>
</comment>
<dbReference type="OrthoDB" id="1631251at2759"/>
<dbReference type="AlphaFoldDB" id="A0A835KHQ2"/>
<dbReference type="Gene3D" id="1.20.1280.50">
    <property type="match status" value="1"/>
</dbReference>
<reference evidence="2" key="1">
    <citation type="submission" date="2020-07" db="EMBL/GenBank/DDBJ databases">
        <title>Genome sequence and genetic diversity analysis of an under-domesticated orphan crop, white fonio (Digitaria exilis).</title>
        <authorList>
            <person name="Bennetzen J.L."/>
            <person name="Chen S."/>
            <person name="Ma X."/>
            <person name="Wang X."/>
            <person name="Yssel A.E.J."/>
            <person name="Chaluvadi S.R."/>
            <person name="Johnson M."/>
            <person name="Gangashetty P."/>
            <person name="Hamidou F."/>
            <person name="Sanogo M.D."/>
            <person name="Zwaenepoel A."/>
            <person name="Wallace J."/>
            <person name="Van De Peer Y."/>
            <person name="Van Deynze A."/>
        </authorList>
    </citation>
    <scope>NUCLEOTIDE SEQUENCE</scope>
    <source>
        <tissue evidence="2">Leaves</tissue>
    </source>
</reference>
<evidence type="ECO:0000313" key="2">
    <source>
        <dbReference type="EMBL" id="KAF8731981.1"/>
    </source>
</evidence>
<proteinExistence type="predicted"/>
<gene>
    <name evidence="2" type="ORF">HU200_015931</name>
</gene>
<name>A0A835KHQ2_9POAL</name>
<sequence length="191" mass="21175">MTAINDGVLPGDILHEVLLGLPAKDLCRLRLVCTLFPPPPLIAGLCSNKDEVHIADLSGNIKRVPITGDSFVSAFDDYEVLCIVRHYKNNRFVQTSYVTTLNGGGDDRRWRASARLAVPVDPRFRQRAVVGEVAYFLFQLFSPDYVVYDDVEPDSIASFDMAKEEWNKTTIRGPLSLSSSLLSMAGERLGV</sequence>
<dbReference type="Pfam" id="PF00646">
    <property type="entry name" value="F-box"/>
    <property type="match status" value="1"/>
</dbReference>
<evidence type="ECO:0000313" key="3">
    <source>
        <dbReference type="Proteomes" id="UP000636709"/>
    </source>
</evidence>
<dbReference type="InterPro" id="IPR036047">
    <property type="entry name" value="F-box-like_dom_sf"/>
</dbReference>
<dbReference type="InterPro" id="IPR001810">
    <property type="entry name" value="F-box_dom"/>
</dbReference>
<accession>A0A835KHQ2</accession>
<dbReference type="SUPFAM" id="SSF81383">
    <property type="entry name" value="F-box domain"/>
    <property type="match status" value="1"/>
</dbReference>
<dbReference type="Proteomes" id="UP000636709">
    <property type="component" value="Unassembled WGS sequence"/>
</dbReference>
<evidence type="ECO:0000259" key="1">
    <source>
        <dbReference type="Pfam" id="PF00646"/>
    </source>
</evidence>
<feature type="domain" description="F-box" evidence="1">
    <location>
        <begin position="9"/>
        <end position="35"/>
    </location>
</feature>
<keyword evidence="3" id="KW-1185">Reference proteome</keyword>